<dbReference type="Pfam" id="PF07508">
    <property type="entry name" value="Recombinase"/>
    <property type="match status" value="1"/>
</dbReference>
<comment type="caution">
    <text evidence="5">The sequence shown here is derived from an EMBL/GenBank/DDBJ whole genome shotgun (WGS) entry which is preliminary data.</text>
</comment>
<dbReference type="PROSITE" id="PS51737">
    <property type="entry name" value="RECOMBINASE_DNA_BIND"/>
    <property type="match status" value="1"/>
</dbReference>
<dbReference type="EMBL" id="JACIDN010000006">
    <property type="protein sequence ID" value="MBB3903964.1"/>
    <property type="molecule type" value="Genomic_DNA"/>
</dbReference>
<feature type="region of interest" description="Disordered" evidence="1">
    <location>
        <begin position="617"/>
        <end position="646"/>
    </location>
</feature>
<feature type="domain" description="Recombinase" evidence="3">
    <location>
        <begin position="118"/>
        <end position="254"/>
    </location>
</feature>
<reference evidence="4" key="1">
    <citation type="journal article" date="2014" name="Int. J. Syst. Evol. Microbiol.">
        <title>Complete genome of a new Firmicutes species belonging to the dominant human colonic microbiota ('Ruminococcus bicirculans') reveals two chromosomes and a selective capacity to utilize plant glucans.</title>
        <authorList>
            <consortium name="NISC Comparative Sequencing Program"/>
            <person name="Wegmann U."/>
            <person name="Louis P."/>
            <person name="Goesmann A."/>
            <person name="Henrissat B."/>
            <person name="Duncan S.H."/>
            <person name="Flint H.J."/>
        </authorList>
    </citation>
    <scope>NUCLEOTIDE SEQUENCE</scope>
    <source>
        <strain evidence="4">NBRC 107710</strain>
    </source>
</reference>
<dbReference type="InterPro" id="IPR011109">
    <property type="entry name" value="DNA_bind_recombinase_dom"/>
</dbReference>
<dbReference type="PANTHER" id="PTHR30461:SF23">
    <property type="entry name" value="DNA RECOMBINASE-RELATED"/>
    <property type="match status" value="1"/>
</dbReference>
<gene>
    <name evidence="4" type="ORF">GCM10007884_06930</name>
    <name evidence="5" type="ORF">GGR33_003478</name>
</gene>
<dbReference type="CDD" id="cd00338">
    <property type="entry name" value="Ser_Recombinase"/>
    <property type="match status" value="1"/>
</dbReference>
<dbReference type="Proteomes" id="UP000517759">
    <property type="component" value="Unassembled WGS sequence"/>
</dbReference>
<organism evidence="5 6">
    <name type="scientific">Methylobacterium brachythecii</name>
    <dbReference type="NCBI Taxonomy" id="1176177"/>
    <lineage>
        <taxon>Bacteria</taxon>
        <taxon>Pseudomonadati</taxon>
        <taxon>Pseudomonadota</taxon>
        <taxon>Alphaproteobacteria</taxon>
        <taxon>Hyphomicrobiales</taxon>
        <taxon>Methylobacteriaceae</taxon>
        <taxon>Methylobacterium</taxon>
    </lineage>
</organism>
<evidence type="ECO:0000259" key="2">
    <source>
        <dbReference type="PROSITE" id="PS51736"/>
    </source>
</evidence>
<dbReference type="Gene3D" id="3.90.1750.20">
    <property type="entry name" value="Putative Large Serine Recombinase, Chain B, Domain 2"/>
    <property type="match status" value="1"/>
</dbReference>
<evidence type="ECO:0000256" key="1">
    <source>
        <dbReference type="SAM" id="MobiDB-lite"/>
    </source>
</evidence>
<dbReference type="Pfam" id="PF00239">
    <property type="entry name" value="Resolvase"/>
    <property type="match status" value="1"/>
</dbReference>
<dbReference type="InterPro" id="IPR050639">
    <property type="entry name" value="SSR_resolvase"/>
</dbReference>
<dbReference type="GO" id="GO:0003677">
    <property type="term" value="F:DNA binding"/>
    <property type="evidence" value="ECO:0007669"/>
    <property type="project" value="InterPro"/>
</dbReference>
<dbReference type="PANTHER" id="PTHR30461">
    <property type="entry name" value="DNA-INVERTASE FROM LAMBDOID PROPHAGE"/>
    <property type="match status" value="1"/>
</dbReference>
<proteinExistence type="predicted"/>
<evidence type="ECO:0000313" key="4">
    <source>
        <dbReference type="EMBL" id="GLS42708.1"/>
    </source>
</evidence>
<protein>
    <submittedName>
        <fullName evidence="5">DNA invertase Pin-like site-specific DNA recombinase</fullName>
    </submittedName>
</protein>
<accession>A0A7W6F819</accession>
<feature type="domain" description="Resolvase/invertase-type recombinase catalytic" evidence="2">
    <location>
        <begin position="1"/>
        <end position="71"/>
    </location>
</feature>
<evidence type="ECO:0000313" key="5">
    <source>
        <dbReference type="EMBL" id="MBB3903964.1"/>
    </source>
</evidence>
<dbReference type="PROSITE" id="PS51736">
    <property type="entry name" value="RECOMBINASES_3"/>
    <property type="match status" value="1"/>
</dbReference>
<evidence type="ECO:0000313" key="7">
    <source>
        <dbReference type="Proteomes" id="UP001156881"/>
    </source>
</evidence>
<dbReference type="EMBL" id="BSPG01000002">
    <property type="protein sequence ID" value="GLS42708.1"/>
    <property type="molecule type" value="Genomic_DNA"/>
</dbReference>
<dbReference type="InterPro" id="IPR036162">
    <property type="entry name" value="Resolvase-like_N_sf"/>
</dbReference>
<reference evidence="4" key="4">
    <citation type="submission" date="2023-01" db="EMBL/GenBank/DDBJ databases">
        <title>Draft genome sequence of Methylobacterium brachythecii strain NBRC 107710.</title>
        <authorList>
            <person name="Sun Q."/>
            <person name="Mori K."/>
        </authorList>
    </citation>
    <scope>NUCLEOTIDE SEQUENCE</scope>
    <source>
        <strain evidence="4">NBRC 107710</strain>
    </source>
</reference>
<evidence type="ECO:0000313" key="6">
    <source>
        <dbReference type="Proteomes" id="UP000517759"/>
    </source>
</evidence>
<dbReference type="SMART" id="SM00857">
    <property type="entry name" value="Resolvase"/>
    <property type="match status" value="1"/>
</dbReference>
<dbReference type="InterPro" id="IPR038109">
    <property type="entry name" value="DNA_bind_recomb_sf"/>
</dbReference>
<dbReference type="Gene3D" id="3.40.50.1390">
    <property type="entry name" value="Resolvase, N-terminal catalytic domain"/>
    <property type="match status" value="1"/>
</dbReference>
<dbReference type="InterPro" id="IPR006119">
    <property type="entry name" value="Resolv_N"/>
</dbReference>
<name>A0A7W6F819_9HYPH</name>
<dbReference type="AlphaFoldDB" id="A0A7W6F819"/>
<dbReference type="Proteomes" id="UP001156881">
    <property type="component" value="Unassembled WGS sequence"/>
</dbReference>
<evidence type="ECO:0000259" key="3">
    <source>
        <dbReference type="PROSITE" id="PS51737"/>
    </source>
</evidence>
<keyword evidence="7" id="KW-1185">Reference proteome</keyword>
<dbReference type="GO" id="GO:0000150">
    <property type="term" value="F:DNA strand exchange activity"/>
    <property type="evidence" value="ECO:0007669"/>
    <property type="project" value="InterPro"/>
</dbReference>
<reference evidence="7" key="2">
    <citation type="journal article" date="2019" name="Int. J. Syst. Evol. Microbiol.">
        <title>The Global Catalogue of Microorganisms (GCM) 10K type strain sequencing project: providing services to taxonomists for standard genome sequencing and annotation.</title>
        <authorList>
            <consortium name="The Broad Institute Genomics Platform"/>
            <consortium name="The Broad Institute Genome Sequencing Center for Infectious Disease"/>
            <person name="Wu L."/>
            <person name="Ma J."/>
        </authorList>
    </citation>
    <scope>NUCLEOTIDE SEQUENCE [LARGE SCALE GENOMIC DNA]</scope>
    <source>
        <strain evidence="7">NBRC 107710</strain>
    </source>
</reference>
<sequence>MFAPKRHLYADRAVSGAYTYNRKALDQLLTDVRNGLIDVVVVEDLDRLSRDLGDLGRMFRTLESRNVELHAATRGKCGIMEVTMVGYLSMEQRLKVTTITTQGRWLAAADGRNPTQIPYGYRRSALGPGIIEEEPETAKIVRRIFDLADKGVSPGTIATLLNKEGVKSPKGRLWSRSCLVGESKRWLGILRNTKYAGLSIYGRIETRRDPDDGTVTMTVRHPSRWIICENGKIALVDPDQWFRVHGRLITTICTKVRGPGNRGEFVFKGVTFCTCGAPMYGSFLRKDRARILFCSAARRGGCNNKRTVTAHFMEREMLRIVRDVIAAPEASALFETEYLARRDHVTRKVVADRTRLESAIALLERKLERTFDEDHSRALSPDRISKLQTRLEKELGELELELQNLPDLEEMPKLPDGIVADFRDAVEKLIGRLPIEKVGSSDMVLFQALRAVVRRVVVKMKPNGGYVLKIDGHLAGLLGSSSTGVSPTRRLVRTCPPPGRGFMGDTDRRTMFETIADTGSYDVSEEDWLVAEPLLGTRRKDAIPQRTVLNAALFHARTRVPLNVLPPRYGTPHGISRAVRIVLRSGALQRTLEALGSRGSKAVDGLDHSVFERRLKDGRANRNVRRPVRGKTSASRVAPSRNRRRA</sequence>
<dbReference type="SUPFAM" id="SSF53041">
    <property type="entry name" value="Resolvase-like"/>
    <property type="match status" value="1"/>
</dbReference>
<reference evidence="5 6" key="3">
    <citation type="submission" date="2020-08" db="EMBL/GenBank/DDBJ databases">
        <title>Genomic Encyclopedia of Type Strains, Phase IV (KMG-IV): sequencing the most valuable type-strain genomes for metagenomic binning, comparative biology and taxonomic classification.</title>
        <authorList>
            <person name="Goeker M."/>
        </authorList>
    </citation>
    <scope>NUCLEOTIDE SEQUENCE [LARGE SCALE GENOMIC DNA]</scope>
    <source>
        <strain evidence="5 6">DSM 24105</strain>
    </source>
</reference>